<feature type="transmembrane region" description="Helical" evidence="1">
    <location>
        <begin position="149"/>
        <end position="169"/>
    </location>
</feature>
<dbReference type="InterPro" id="IPR036259">
    <property type="entry name" value="MFS_trans_sf"/>
</dbReference>
<feature type="transmembrane region" description="Helical" evidence="1">
    <location>
        <begin position="176"/>
        <end position="196"/>
    </location>
</feature>
<feature type="transmembrane region" description="Helical" evidence="1">
    <location>
        <begin position="232"/>
        <end position="256"/>
    </location>
</feature>
<keyword evidence="3" id="KW-1185">Reference proteome</keyword>
<dbReference type="AlphaFoldDB" id="A0A9D4PTE6"/>
<evidence type="ECO:0000313" key="3">
    <source>
        <dbReference type="Proteomes" id="UP000821837"/>
    </source>
</evidence>
<reference evidence="2" key="1">
    <citation type="journal article" date="2020" name="Cell">
        <title>Large-Scale Comparative Analyses of Tick Genomes Elucidate Their Genetic Diversity and Vector Capacities.</title>
        <authorList>
            <consortium name="Tick Genome and Microbiome Consortium (TIGMIC)"/>
            <person name="Jia N."/>
            <person name="Wang J."/>
            <person name="Shi W."/>
            <person name="Du L."/>
            <person name="Sun Y."/>
            <person name="Zhan W."/>
            <person name="Jiang J.F."/>
            <person name="Wang Q."/>
            <person name="Zhang B."/>
            <person name="Ji P."/>
            <person name="Bell-Sakyi L."/>
            <person name="Cui X.M."/>
            <person name="Yuan T.T."/>
            <person name="Jiang B.G."/>
            <person name="Yang W.F."/>
            <person name="Lam T.T."/>
            <person name="Chang Q.C."/>
            <person name="Ding S.J."/>
            <person name="Wang X.J."/>
            <person name="Zhu J.G."/>
            <person name="Ruan X.D."/>
            <person name="Zhao L."/>
            <person name="Wei J.T."/>
            <person name="Ye R.Z."/>
            <person name="Que T.C."/>
            <person name="Du C.H."/>
            <person name="Zhou Y.H."/>
            <person name="Cheng J.X."/>
            <person name="Dai P.F."/>
            <person name="Guo W.B."/>
            <person name="Han X.H."/>
            <person name="Huang E.J."/>
            <person name="Li L.F."/>
            <person name="Wei W."/>
            <person name="Gao Y.C."/>
            <person name="Liu J.Z."/>
            <person name="Shao H.Z."/>
            <person name="Wang X."/>
            <person name="Wang C.C."/>
            <person name="Yang T.C."/>
            <person name="Huo Q.B."/>
            <person name="Li W."/>
            <person name="Chen H.Y."/>
            <person name="Chen S.E."/>
            <person name="Zhou L.G."/>
            <person name="Ni X.B."/>
            <person name="Tian J.H."/>
            <person name="Sheng Y."/>
            <person name="Liu T."/>
            <person name="Pan Y.S."/>
            <person name="Xia L.Y."/>
            <person name="Li J."/>
            <person name="Zhao F."/>
            <person name="Cao W.C."/>
        </authorList>
    </citation>
    <scope>NUCLEOTIDE SEQUENCE</scope>
    <source>
        <strain evidence="2">Rsan-2018</strain>
    </source>
</reference>
<dbReference type="Gene3D" id="1.20.1250.20">
    <property type="entry name" value="MFS general substrate transporter like domains"/>
    <property type="match status" value="1"/>
</dbReference>
<accession>A0A9D4PTE6</accession>
<name>A0A9D4PTE6_RHISA</name>
<comment type="caution">
    <text evidence="2">The sequence shown here is derived from an EMBL/GenBank/DDBJ whole genome shotgun (WGS) entry which is preliminary data.</text>
</comment>
<sequence>MLPNNPVPEEEIAVRQENSYIAPQAEASDHDIPLGDGDYQRRVLVISVFTGPVTYGQNLLFWMTCRDVDHWCRRPNGFANIIVATWKELAIPRFANGSYSHSTVRVPPDGGNWARVEPCVEWEFDVDEHGSTAVSEWSVVCQRRRLADAAQGVHVAAMIVTLLALGLIADRIGRKTVAVLALAASLITLAATSVATDLQTFIVVRSVAATATVGLFVIMVLLYEITTTNCRLLYTTVSTALSFVVPVLPVTLANALKQTSVVQTYREKQALRRPGREPGSMILLQRVDL</sequence>
<dbReference type="EMBL" id="JABSTV010001250">
    <property type="protein sequence ID" value="KAH7955366.1"/>
    <property type="molecule type" value="Genomic_DNA"/>
</dbReference>
<proteinExistence type="predicted"/>
<organism evidence="2 3">
    <name type="scientific">Rhipicephalus sanguineus</name>
    <name type="common">Brown dog tick</name>
    <name type="synonym">Ixodes sanguineus</name>
    <dbReference type="NCBI Taxonomy" id="34632"/>
    <lineage>
        <taxon>Eukaryota</taxon>
        <taxon>Metazoa</taxon>
        <taxon>Ecdysozoa</taxon>
        <taxon>Arthropoda</taxon>
        <taxon>Chelicerata</taxon>
        <taxon>Arachnida</taxon>
        <taxon>Acari</taxon>
        <taxon>Parasitiformes</taxon>
        <taxon>Ixodida</taxon>
        <taxon>Ixodoidea</taxon>
        <taxon>Ixodidae</taxon>
        <taxon>Rhipicephalinae</taxon>
        <taxon>Rhipicephalus</taxon>
        <taxon>Rhipicephalus</taxon>
    </lineage>
</organism>
<keyword evidence="1" id="KW-0472">Membrane</keyword>
<gene>
    <name evidence="2" type="ORF">HPB52_000788</name>
</gene>
<protein>
    <submittedName>
        <fullName evidence="2">Uncharacterized protein</fullName>
    </submittedName>
</protein>
<dbReference type="VEuPathDB" id="VectorBase:RSAN_035443"/>
<evidence type="ECO:0000313" key="2">
    <source>
        <dbReference type="EMBL" id="KAH7955366.1"/>
    </source>
</evidence>
<keyword evidence="1" id="KW-0812">Transmembrane</keyword>
<evidence type="ECO:0000256" key="1">
    <source>
        <dbReference type="SAM" id="Phobius"/>
    </source>
</evidence>
<dbReference type="Proteomes" id="UP000821837">
    <property type="component" value="Unassembled WGS sequence"/>
</dbReference>
<reference evidence="2" key="2">
    <citation type="submission" date="2021-09" db="EMBL/GenBank/DDBJ databases">
        <authorList>
            <person name="Jia N."/>
            <person name="Wang J."/>
            <person name="Shi W."/>
            <person name="Du L."/>
            <person name="Sun Y."/>
            <person name="Zhan W."/>
            <person name="Jiang J."/>
            <person name="Wang Q."/>
            <person name="Zhang B."/>
            <person name="Ji P."/>
            <person name="Sakyi L.B."/>
            <person name="Cui X."/>
            <person name="Yuan T."/>
            <person name="Jiang B."/>
            <person name="Yang W."/>
            <person name="Lam T.T.-Y."/>
            <person name="Chang Q."/>
            <person name="Ding S."/>
            <person name="Wang X."/>
            <person name="Zhu J."/>
            <person name="Ruan X."/>
            <person name="Zhao L."/>
            <person name="Wei J."/>
            <person name="Que T."/>
            <person name="Du C."/>
            <person name="Cheng J."/>
            <person name="Dai P."/>
            <person name="Han X."/>
            <person name="Huang E."/>
            <person name="Gao Y."/>
            <person name="Liu J."/>
            <person name="Shao H."/>
            <person name="Ye R."/>
            <person name="Li L."/>
            <person name="Wei W."/>
            <person name="Wang X."/>
            <person name="Wang C."/>
            <person name="Huo Q."/>
            <person name="Li W."/>
            <person name="Guo W."/>
            <person name="Chen H."/>
            <person name="Chen S."/>
            <person name="Zhou L."/>
            <person name="Zhou L."/>
            <person name="Ni X."/>
            <person name="Tian J."/>
            <person name="Zhou Y."/>
            <person name="Sheng Y."/>
            <person name="Liu T."/>
            <person name="Pan Y."/>
            <person name="Xia L."/>
            <person name="Li J."/>
            <person name="Zhao F."/>
            <person name="Cao W."/>
        </authorList>
    </citation>
    <scope>NUCLEOTIDE SEQUENCE</scope>
    <source>
        <strain evidence="2">Rsan-2018</strain>
        <tissue evidence="2">Larvae</tissue>
    </source>
</reference>
<feature type="transmembrane region" description="Helical" evidence="1">
    <location>
        <begin position="202"/>
        <end position="225"/>
    </location>
</feature>
<keyword evidence="1" id="KW-1133">Transmembrane helix</keyword>
<dbReference type="SUPFAM" id="SSF103473">
    <property type="entry name" value="MFS general substrate transporter"/>
    <property type="match status" value="1"/>
</dbReference>